<protein>
    <submittedName>
        <fullName evidence="1">Uncharacterized protein</fullName>
    </submittedName>
</protein>
<accession>A0A0F9MWK4</accession>
<dbReference type="AlphaFoldDB" id="A0A0F9MWK4"/>
<proteinExistence type="predicted"/>
<organism evidence="1">
    <name type="scientific">marine sediment metagenome</name>
    <dbReference type="NCBI Taxonomy" id="412755"/>
    <lineage>
        <taxon>unclassified sequences</taxon>
        <taxon>metagenomes</taxon>
        <taxon>ecological metagenomes</taxon>
    </lineage>
</organism>
<sequence length="70" mass="8221">MNGLYDKYIVTKIGAVNEPIADYFVLRLDTDRHARIAVLVYAELISDKKLAEDIKQRVKLYEQKYSEEKK</sequence>
<dbReference type="EMBL" id="LAZR01004996">
    <property type="protein sequence ID" value="KKN03777.1"/>
    <property type="molecule type" value="Genomic_DNA"/>
</dbReference>
<reference evidence="1" key="1">
    <citation type="journal article" date="2015" name="Nature">
        <title>Complex archaea that bridge the gap between prokaryotes and eukaryotes.</title>
        <authorList>
            <person name="Spang A."/>
            <person name="Saw J.H."/>
            <person name="Jorgensen S.L."/>
            <person name="Zaremba-Niedzwiedzka K."/>
            <person name="Martijn J."/>
            <person name="Lind A.E."/>
            <person name="van Eijk R."/>
            <person name="Schleper C."/>
            <person name="Guy L."/>
            <person name="Ettema T.J."/>
        </authorList>
    </citation>
    <scope>NUCLEOTIDE SEQUENCE</scope>
</reference>
<gene>
    <name evidence="1" type="ORF">LCGC14_1104140</name>
</gene>
<name>A0A0F9MWK4_9ZZZZ</name>
<evidence type="ECO:0000313" key="1">
    <source>
        <dbReference type="EMBL" id="KKN03777.1"/>
    </source>
</evidence>
<comment type="caution">
    <text evidence="1">The sequence shown here is derived from an EMBL/GenBank/DDBJ whole genome shotgun (WGS) entry which is preliminary data.</text>
</comment>